<evidence type="ECO:0000256" key="3">
    <source>
        <dbReference type="ARBA" id="ARBA00022840"/>
    </source>
</evidence>
<dbReference type="SMART" id="SM00382">
    <property type="entry name" value="AAA"/>
    <property type="match status" value="1"/>
</dbReference>
<reference evidence="6" key="1">
    <citation type="journal article" date="2019" name="Int. J. Syst. Evol. Microbiol.">
        <title>The Global Catalogue of Microorganisms (GCM) 10K type strain sequencing project: providing services to taxonomists for standard genome sequencing and annotation.</title>
        <authorList>
            <consortium name="The Broad Institute Genomics Platform"/>
            <consortium name="The Broad Institute Genome Sequencing Center for Infectious Disease"/>
            <person name="Wu L."/>
            <person name="Ma J."/>
        </authorList>
    </citation>
    <scope>NUCLEOTIDE SEQUENCE [LARGE SCALE GENOMIC DNA]</scope>
    <source>
        <strain evidence="6">CCUG 30340</strain>
    </source>
</reference>
<evidence type="ECO:0000256" key="2">
    <source>
        <dbReference type="ARBA" id="ARBA00022741"/>
    </source>
</evidence>
<comment type="caution">
    <text evidence="5">The sequence shown here is derived from an EMBL/GenBank/DDBJ whole genome shotgun (WGS) entry which is preliminary data.</text>
</comment>
<feature type="domain" description="ABC transporter" evidence="4">
    <location>
        <begin position="6"/>
        <end position="235"/>
    </location>
</feature>
<organism evidence="5 6">
    <name type="scientific">Dokdonella ginsengisoli</name>
    <dbReference type="NCBI Taxonomy" id="363846"/>
    <lineage>
        <taxon>Bacteria</taxon>
        <taxon>Pseudomonadati</taxon>
        <taxon>Pseudomonadota</taxon>
        <taxon>Gammaproteobacteria</taxon>
        <taxon>Lysobacterales</taxon>
        <taxon>Rhodanobacteraceae</taxon>
        <taxon>Dokdonella</taxon>
    </lineage>
</organism>
<dbReference type="PANTHER" id="PTHR42939:SF1">
    <property type="entry name" value="ABC TRANSPORTER ATP-BINDING PROTEIN ALBC-RELATED"/>
    <property type="match status" value="1"/>
</dbReference>
<dbReference type="InterPro" id="IPR003593">
    <property type="entry name" value="AAA+_ATPase"/>
</dbReference>
<dbReference type="PANTHER" id="PTHR42939">
    <property type="entry name" value="ABC TRANSPORTER ATP-BINDING PROTEIN ALBC-RELATED"/>
    <property type="match status" value="1"/>
</dbReference>
<accession>A0ABV9QRD5</accession>
<proteinExistence type="predicted"/>
<protein>
    <submittedName>
        <fullName evidence="5">ABC transporter ATP-binding protein</fullName>
    </submittedName>
</protein>
<dbReference type="PROSITE" id="PS50893">
    <property type="entry name" value="ABC_TRANSPORTER_2"/>
    <property type="match status" value="1"/>
</dbReference>
<evidence type="ECO:0000313" key="6">
    <source>
        <dbReference type="Proteomes" id="UP001595886"/>
    </source>
</evidence>
<evidence type="ECO:0000313" key="5">
    <source>
        <dbReference type="EMBL" id="MFC4819923.1"/>
    </source>
</evidence>
<dbReference type="InterPro" id="IPR027417">
    <property type="entry name" value="P-loop_NTPase"/>
</dbReference>
<dbReference type="CDD" id="cd03230">
    <property type="entry name" value="ABC_DR_subfamily_A"/>
    <property type="match status" value="1"/>
</dbReference>
<dbReference type="InterPro" id="IPR003439">
    <property type="entry name" value="ABC_transporter-like_ATP-bd"/>
</dbReference>
<dbReference type="RefSeq" id="WP_380019732.1">
    <property type="nucleotide sequence ID" value="NZ_JBHSHD010000006.1"/>
</dbReference>
<keyword evidence="3 5" id="KW-0067">ATP-binding</keyword>
<keyword evidence="1" id="KW-0813">Transport</keyword>
<dbReference type="InterPro" id="IPR051782">
    <property type="entry name" value="ABC_Transporter_VariousFunc"/>
</dbReference>
<sequence length="248" mass="26436">MSDAVLEISALRAGYGERVVLRDVDLRVARGEWLALLGANGSGKSTLLDVCVGRLAPTSGTVRVGGHSIVTEAVAAKTKLGYAVAPERLPPLLSARECLAVQAAAKRLASIDAEVLELAEALRLAPWLDDAVALMSYGTRQKLGVLLALLGEPELIVLDETFNGLDPASGLLLKRHLRARVDAGRCGVLLATHALDIAEHWADRVSLLHEGRLVHEWSRAELERLRVSRDGGLEAALAEQLVTGKSAN</sequence>
<keyword evidence="2" id="KW-0547">Nucleotide-binding</keyword>
<dbReference type="Proteomes" id="UP001595886">
    <property type="component" value="Unassembled WGS sequence"/>
</dbReference>
<dbReference type="Gene3D" id="3.40.50.300">
    <property type="entry name" value="P-loop containing nucleotide triphosphate hydrolases"/>
    <property type="match status" value="1"/>
</dbReference>
<dbReference type="EMBL" id="JBHSHD010000006">
    <property type="protein sequence ID" value="MFC4819923.1"/>
    <property type="molecule type" value="Genomic_DNA"/>
</dbReference>
<name>A0ABV9QRD5_9GAMM</name>
<evidence type="ECO:0000256" key="1">
    <source>
        <dbReference type="ARBA" id="ARBA00022448"/>
    </source>
</evidence>
<dbReference type="SUPFAM" id="SSF52540">
    <property type="entry name" value="P-loop containing nucleoside triphosphate hydrolases"/>
    <property type="match status" value="1"/>
</dbReference>
<dbReference type="Pfam" id="PF00005">
    <property type="entry name" value="ABC_tran"/>
    <property type="match status" value="1"/>
</dbReference>
<keyword evidence="6" id="KW-1185">Reference proteome</keyword>
<dbReference type="GO" id="GO:0005524">
    <property type="term" value="F:ATP binding"/>
    <property type="evidence" value="ECO:0007669"/>
    <property type="project" value="UniProtKB-KW"/>
</dbReference>
<evidence type="ECO:0000259" key="4">
    <source>
        <dbReference type="PROSITE" id="PS50893"/>
    </source>
</evidence>
<gene>
    <name evidence="5" type="ORF">ACFO6Q_06290</name>
</gene>